<accession>A0A9E2NV99</accession>
<reference evidence="1" key="1">
    <citation type="journal article" date="2021" name="PeerJ">
        <title>Extensive microbial diversity within the chicken gut microbiome revealed by metagenomics and culture.</title>
        <authorList>
            <person name="Gilroy R."/>
            <person name="Ravi A."/>
            <person name="Getino M."/>
            <person name="Pursley I."/>
            <person name="Horton D.L."/>
            <person name="Alikhan N.F."/>
            <person name="Baker D."/>
            <person name="Gharbi K."/>
            <person name="Hall N."/>
            <person name="Watson M."/>
            <person name="Adriaenssens E.M."/>
            <person name="Foster-Nyarko E."/>
            <person name="Jarju S."/>
            <person name="Secka A."/>
            <person name="Antonio M."/>
            <person name="Oren A."/>
            <person name="Chaudhuri R.R."/>
            <person name="La Ragione R."/>
            <person name="Hildebrand F."/>
            <person name="Pallen M.J."/>
        </authorList>
    </citation>
    <scope>NUCLEOTIDE SEQUENCE</scope>
    <source>
        <strain evidence="1">F6-686</strain>
    </source>
</reference>
<reference evidence="1" key="2">
    <citation type="submission" date="2021-04" db="EMBL/GenBank/DDBJ databases">
        <authorList>
            <person name="Gilroy R."/>
        </authorList>
    </citation>
    <scope>NUCLEOTIDE SEQUENCE</scope>
    <source>
        <strain evidence="1">F6-686</strain>
    </source>
</reference>
<dbReference type="EMBL" id="JAHLFT010000041">
    <property type="protein sequence ID" value="MBU3828169.1"/>
    <property type="molecule type" value="Genomic_DNA"/>
</dbReference>
<evidence type="ECO:0000313" key="1">
    <source>
        <dbReference type="EMBL" id="MBU3828169.1"/>
    </source>
</evidence>
<comment type="caution">
    <text evidence="1">The sequence shown here is derived from an EMBL/GenBank/DDBJ whole genome shotgun (WGS) entry which is preliminary data.</text>
</comment>
<sequence>MNKQSREYLQAYKFNSYIKMSRVKITPYKIIVKIRIPETFEGKRKVKEEWKAAVDLVASMTDFKALSSDFTDKYYYTMTGTK</sequence>
<protein>
    <submittedName>
        <fullName evidence="1">Uncharacterized protein</fullName>
    </submittedName>
</protein>
<dbReference type="AlphaFoldDB" id="A0A9E2NV99"/>
<gene>
    <name evidence="1" type="ORF">H9806_03315</name>
</gene>
<organism evidence="1 2">
    <name type="scientific">Candidatus Lactobacillus pullistercoris</name>
    <dbReference type="NCBI Taxonomy" id="2838636"/>
    <lineage>
        <taxon>Bacteria</taxon>
        <taxon>Bacillati</taxon>
        <taxon>Bacillota</taxon>
        <taxon>Bacilli</taxon>
        <taxon>Lactobacillales</taxon>
        <taxon>Lactobacillaceae</taxon>
        <taxon>Lactobacillus</taxon>
    </lineage>
</organism>
<proteinExistence type="predicted"/>
<name>A0A9E2NV99_9LACO</name>
<evidence type="ECO:0000313" key="2">
    <source>
        <dbReference type="Proteomes" id="UP000823844"/>
    </source>
</evidence>
<dbReference type="Proteomes" id="UP000823844">
    <property type="component" value="Unassembled WGS sequence"/>
</dbReference>